<evidence type="ECO:0000256" key="1">
    <source>
        <dbReference type="ARBA" id="ARBA00022630"/>
    </source>
</evidence>
<dbReference type="PANTHER" id="PTHR42659:SF2">
    <property type="entry name" value="XANTHINE DEHYDROGENASE SUBUNIT C-RELATED"/>
    <property type="match status" value="1"/>
</dbReference>
<evidence type="ECO:0000313" key="6">
    <source>
        <dbReference type="Proteomes" id="UP000325797"/>
    </source>
</evidence>
<dbReference type="AlphaFoldDB" id="A0A5J6MYV1"/>
<dbReference type="PANTHER" id="PTHR42659">
    <property type="entry name" value="XANTHINE DEHYDROGENASE SUBUNIT C-RELATED"/>
    <property type="match status" value="1"/>
</dbReference>
<dbReference type="GO" id="GO:0071949">
    <property type="term" value="F:FAD binding"/>
    <property type="evidence" value="ECO:0007669"/>
    <property type="project" value="InterPro"/>
</dbReference>
<reference evidence="5 6" key="1">
    <citation type="submission" date="2019-08" db="EMBL/GenBank/DDBJ databases">
        <title>Hyperibacter terrae gen. nov., sp. nov. and Hyperibacter viscosus sp. nov., two new members in the family Rhodospirillaceae isolated from the rhizosphere of Hypericum perforatum.</title>
        <authorList>
            <person name="Noviana Z."/>
        </authorList>
    </citation>
    <scope>NUCLEOTIDE SEQUENCE [LARGE SCALE GENOMIC DNA]</scope>
    <source>
        <strain evidence="5 6">R5959</strain>
    </source>
</reference>
<accession>A0A5J6MYV1</accession>
<dbReference type="InterPro" id="IPR016166">
    <property type="entry name" value="FAD-bd_PCMH"/>
</dbReference>
<dbReference type="KEGG" id="hadh:FRZ61_24230"/>
<dbReference type="Gene3D" id="3.30.465.10">
    <property type="match status" value="1"/>
</dbReference>
<keyword evidence="2" id="KW-0274">FAD</keyword>
<dbReference type="OrthoDB" id="9793944at2"/>
<dbReference type="SUPFAM" id="SSF56176">
    <property type="entry name" value="FAD-binding/transporter-associated domain-like"/>
    <property type="match status" value="1"/>
</dbReference>
<gene>
    <name evidence="5" type="ORF">FRZ61_24230</name>
</gene>
<dbReference type="SMART" id="SM01092">
    <property type="entry name" value="CO_deh_flav_C"/>
    <property type="match status" value="1"/>
</dbReference>
<dbReference type="InterPro" id="IPR051312">
    <property type="entry name" value="Diverse_Substr_Oxidored"/>
</dbReference>
<dbReference type="InterPro" id="IPR005107">
    <property type="entry name" value="CO_DH_flav_C"/>
</dbReference>
<dbReference type="Gene3D" id="3.30.43.10">
    <property type="entry name" value="Uridine Diphospho-n-acetylenolpyruvylglucosamine Reductase, domain 2"/>
    <property type="match status" value="1"/>
</dbReference>
<dbReference type="InterPro" id="IPR016169">
    <property type="entry name" value="FAD-bd_PCMH_sub2"/>
</dbReference>
<name>A0A5J6MYV1_9PROT</name>
<evidence type="ECO:0000259" key="4">
    <source>
        <dbReference type="PROSITE" id="PS51387"/>
    </source>
</evidence>
<dbReference type="FunFam" id="3.30.465.10:FF:000017">
    <property type="entry name" value="Xanthine dehydrogenase, FAD binding subunit"/>
    <property type="match status" value="1"/>
</dbReference>
<dbReference type="InterPro" id="IPR036683">
    <property type="entry name" value="CO_DH_flav_C_dom_sf"/>
</dbReference>
<proteinExistence type="predicted"/>
<evidence type="ECO:0000256" key="3">
    <source>
        <dbReference type="ARBA" id="ARBA00023002"/>
    </source>
</evidence>
<dbReference type="RefSeq" id="WP_151117968.1">
    <property type="nucleotide sequence ID" value="NZ_CP042582.1"/>
</dbReference>
<dbReference type="SUPFAM" id="SSF55447">
    <property type="entry name" value="CO dehydrogenase flavoprotein C-terminal domain-like"/>
    <property type="match status" value="1"/>
</dbReference>
<dbReference type="Pfam" id="PF00941">
    <property type="entry name" value="FAD_binding_5"/>
    <property type="match status" value="1"/>
</dbReference>
<dbReference type="InterPro" id="IPR016167">
    <property type="entry name" value="FAD-bd_PCMH_sub1"/>
</dbReference>
<evidence type="ECO:0000256" key="2">
    <source>
        <dbReference type="ARBA" id="ARBA00022827"/>
    </source>
</evidence>
<dbReference type="PROSITE" id="PS51387">
    <property type="entry name" value="FAD_PCMH"/>
    <property type="match status" value="1"/>
</dbReference>
<dbReference type="Gene3D" id="3.30.390.50">
    <property type="entry name" value="CO dehydrogenase flavoprotein, C-terminal domain"/>
    <property type="match status" value="1"/>
</dbReference>
<sequence length="262" mass="26690">MHNFSYQRPASLADAAKLLSGEAKLLAGGMTLLPTLKQRLAQPSALVDLAALAELKGIKAEGGGLTIGAMTTHAEVAHSAEVKRTIPALAVLAEGIGDPQVRNRGTIGGSISNNDPAADYPAGVLGLGATVVTNKRKIAADDFFKGLFETALGDGEIVTAVSFPKPEKAGYAKFPNPASRYAMVGVFVAKTAGGVRVAVTGAGPGVFRVPEMEKALAGSFSPDAIKAIKVAATNLNSDMHGSAEYRAHLVGVMAARAVASAG</sequence>
<keyword evidence="3" id="KW-0560">Oxidoreductase</keyword>
<evidence type="ECO:0000313" key="5">
    <source>
        <dbReference type="EMBL" id="QEX22491.1"/>
    </source>
</evidence>
<dbReference type="Pfam" id="PF03450">
    <property type="entry name" value="CO_deh_flav_C"/>
    <property type="match status" value="1"/>
</dbReference>
<keyword evidence="6" id="KW-1185">Reference proteome</keyword>
<organism evidence="5 6">
    <name type="scientific">Hypericibacter adhaerens</name>
    <dbReference type="NCBI Taxonomy" id="2602016"/>
    <lineage>
        <taxon>Bacteria</taxon>
        <taxon>Pseudomonadati</taxon>
        <taxon>Pseudomonadota</taxon>
        <taxon>Alphaproteobacteria</taxon>
        <taxon>Rhodospirillales</taxon>
        <taxon>Dongiaceae</taxon>
        <taxon>Hypericibacter</taxon>
    </lineage>
</organism>
<dbReference type="GO" id="GO:0016491">
    <property type="term" value="F:oxidoreductase activity"/>
    <property type="evidence" value="ECO:0007669"/>
    <property type="project" value="UniProtKB-KW"/>
</dbReference>
<protein>
    <submittedName>
        <fullName evidence="5">Carbon monoxide dehydrogenase</fullName>
    </submittedName>
</protein>
<dbReference type="InterPro" id="IPR036318">
    <property type="entry name" value="FAD-bd_PCMH-like_sf"/>
</dbReference>
<keyword evidence="1" id="KW-0285">Flavoprotein</keyword>
<feature type="domain" description="FAD-binding PCMH-type" evidence="4">
    <location>
        <begin position="1"/>
        <end position="168"/>
    </location>
</feature>
<dbReference type="Proteomes" id="UP000325797">
    <property type="component" value="Chromosome"/>
</dbReference>
<dbReference type="EMBL" id="CP042582">
    <property type="protein sequence ID" value="QEX22491.1"/>
    <property type="molecule type" value="Genomic_DNA"/>
</dbReference>
<dbReference type="InterPro" id="IPR002346">
    <property type="entry name" value="Mopterin_DH_FAD-bd"/>
</dbReference>